<gene>
    <name evidence="1" type="ORF">APZ18_08270</name>
</gene>
<name>A0AAW3JQJ7_9FIRM</name>
<evidence type="ECO:0000313" key="2">
    <source>
        <dbReference type="Proteomes" id="UP000050833"/>
    </source>
</evidence>
<keyword evidence="2" id="KW-1185">Reference proteome</keyword>
<dbReference type="EMBL" id="LLKB01000005">
    <property type="protein sequence ID" value="KQC84717.1"/>
    <property type="molecule type" value="Genomic_DNA"/>
</dbReference>
<reference evidence="1 2" key="1">
    <citation type="submission" date="2015-10" db="EMBL/GenBank/DDBJ databases">
        <title>Butyribacter intestini gen. nov., sp. nov., a butyric acid-producing bacterium of the family Lachnospiraceae isolated from the human faeces.</title>
        <authorList>
            <person name="Zou Y."/>
            <person name="Xue W."/>
            <person name="Luo G."/>
            <person name="Lv M."/>
        </authorList>
    </citation>
    <scope>NUCLEOTIDE SEQUENCE [LARGE SCALE GENOMIC DNA]</scope>
    <source>
        <strain evidence="1 2">TF01-11</strain>
    </source>
</reference>
<dbReference type="Proteomes" id="UP000050833">
    <property type="component" value="Unassembled WGS sequence"/>
</dbReference>
<evidence type="ECO:0000313" key="1">
    <source>
        <dbReference type="EMBL" id="KQC84717.1"/>
    </source>
</evidence>
<protein>
    <submittedName>
        <fullName evidence="1">Uncharacterized protein</fullName>
    </submittedName>
</protein>
<accession>A0AAW3JQJ7</accession>
<comment type="caution">
    <text evidence="1">The sequence shown here is derived from an EMBL/GenBank/DDBJ whole genome shotgun (WGS) entry which is preliminary data.</text>
</comment>
<organism evidence="1 2">
    <name type="scientific">Butyribacter intestini</name>
    <dbReference type="NCBI Taxonomy" id="1703332"/>
    <lineage>
        <taxon>Bacteria</taxon>
        <taxon>Bacillati</taxon>
        <taxon>Bacillota</taxon>
        <taxon>Clostridia</taxon>
        <taxon>Lachnospirales</taxon>
        <taxon>Lachnospiraceae</taxon>
        <taxon>Butyribacter</taxon>
    </lineage>
</organism>
<sequence>MYVSGEKKSLERNALDAFLQSNRKLKGYTIDDGERPDFVLTKNGHKIGIEHFRADTILNEHTDSESMKFDGQRKKMYEKHHAKLLNDEFDADASAKDIETSINKSLDAASKFDYKVFINNLKDVFEQHANKVSEYKKKCDEVWFLIDIGIENDHFTAEFDNGGLTKMNVLPVTGDMFNIFDKHKEISRVIVCSRCLGRYKIVYDSGSGKYSYKIRSFTYTEALIPGSRQIKLDVKDTGKEVES</sequence>
<dbReference type="AlphaFoldDB" id="A0AAW3JQJ7"/>
<proteinExistence type="predicted"/>